<evidence type="ECO:0000313" key="9">
    <source>
        <dbReference type="Proteomes" id="UP000002605"/>
    </source>
</evidence>
<dbReference type="AlphaFoldDB" id="B9WGG3"/>
<protein>
    <recommendedName>
        <fullName evidence="6">Large ribosomal subunit protein mL49</fullName>
    </recommendedName>
</protein>
<dbReference type="CGD" id="CAL0000162837">
    <property type="gene designation" value="Cd36_44650"/>
</dbReference>
<dbReference type="Proteomes" id="UP000002605">
    <property type="component" value="Chromosome 4"/>
</dbReference>
<evidence type="ECO:0000256" key="3">
    <source>
        <dbReference type="ARBA" id="ARBA00022980"/>
    </source>
</evidence>
<dbReference type="GO" id="GO:0003735">
    <property type="term" value="F:structural constituent of ribosome"/>
    <property type="evidence" value="ECO:0007669"/>
    <property type="project" value="InterPro"/>
</dbReference>
<name>B9WGG3_CANDC</name>
<evidence type="ECO:0000256" key="1">
    <source>
        <dbReference type="ARBA" id="ARBA00004173"/>
    </source>
</evidence>
<evidence type="ECO:0000256" key="5">
    <source>
        <dbReference type="ARBA" id="ARBA00023274"/>
    </source>
</evidence>
<gene>
    <name evidence="7" type="ordered locus">Cd36_44650</name>
    <name evidence="8" type="ORF">CD36_44650</name>
</gene>
<sequence length="124" mass="14365">MRPSSILSKIHIKTPKPELQLFQFPKLSEISYKDLPNNGFGINNYFIPKTKFNHWPVYIKIQNTKITTEIKRIQGDLLKLREDLLNFNPNYKLTINSTAGIVNIKGNVVEEIKNYLDKNSTSTQ</sequence>
<dbReference type="GeneID" id="8047949"/>
<comment type="subcellular location">
    <subcellularLocation>
        <location evidence="1">Mitochondrion</location>
    </subcellularLocation>
</comment>
<dbReference type="PANTHER" id="PTHR13477:SF0">
    <property type="entry name" value="LARGE RIBOSOMAL SUBUNIT PROTEIN ML49"/>
    <property type="match status" value="1"/>
</dbReference>
<evidence type="ECO:0000256" key="4">
    <source>
        <dbReference type="ARBA" id="ARBA00023128"/>
    </source>
</evidence>
<keyword evidence="9" id="KW-1185">Reference proteome</keyword>
<organism evidence="8 9">
    <name type="scientific">Candida dubliniensis (strain CD36 / ATCC MYA-646 / CBS 7987 / NCPF 3949 / NRRL Y-17841)</name>
    <name type="common">Yeast</name>
    <dbReference type="NCBI Taxonomy" id="573826"/>
    <lineage>
        <taxon>Eukaryota</taxon>
        <taxon>Fungi</taxon>
        <taxon>Dikarya</taxon>
        <taxon>Ascomycota</taxon>
        <taxon>Saccharomycotina</taxon>
        <taxon>Pichiomycetes</taxon>
        <taxon>Debaryomycetaceae</taxon>
        <taxon>Candida/Lodderomyces clade</taxon>
        <taxon>Candida</taxon>
    </lineage>
</organism>
<dbReference type="Pfam" id="PF05046">
    <property type="entry name" value="Img2"/>
    <property type="match status" value="1"/>
</dbReference>
<evidence type="ECO:0000313" key="7">
    <source>
        <dbReference type="CGD" id="CAL0000162837"/>
    </source>
</evidence>
<evidence type="ECO:0000256" key="6">
    <source>
        <dbReference type="ARBA" id="ARBA00035191"/>
    </source>
</evidence>
<dbReference type="OrthoDB" id="19439at2759"/>
<dbReference type="GO" id="GO:0006412">
    <property type="term" value="P:translation"/>
    <property type="evidence" value="ECO:0007669"/>
    <property type="project" value="InterPro"/>
</dbReference>
<proteinExistence type="inferred from homology"/>
<dbReference type="GO" id="GO:0005762">
    <property type="term" value="C:mitochondrial large ribosomal subunit"/>
    <property type="evidence" value="ECO:0007669"/>
    <property type="project" value="TreeGrafter"/>
</dbReference>
<dbReference type="HOGENOM" id="CLU_132729_1_0_1"/>
<dbReference type="KEGG" id="cdu:CD36_44650"/>
<dbReference type="RefSeq" id="XP_002420117.1">
    <property type="nucleotide sequence ID" value="XM_002420072.1"/>
</dbReference>
<dbReference type="InterPro" id="IPR007740">
    <property type="entry name" value="Ribosomal_mL49"/>
</dbReference>
<dbReference type="VEuPathDB" id="FungiDB:CD36_44650"/>
<keyword evidence="5" id="KW-0687">Ribonucleoprotein</keyword>
<accession>B9WGG3</accession>
<dbReference type="EMBL" id="FM992691">
    <property type="protein sequence ID" value="CAX42337.1"/>
    <property type="molecule type" value="Genomic_DNA"/>
</dbReference>
<reference evidence="8 9" key="1">
    <citation type="journal article" date="2009" name="Genome Res.">
        <title>Comparative genomics of the fungal pathogens Candida dubliniensis and Candida albicans.</title>
        <authorList>
            <person name="Jackson A.P."/>
            <person name="Gamble J.A."/>
            <person name="Yeomans T."/>
            <person name="Moran G.P."/>
            <person name="Saunders D."/>
            <person name="Harris D."/>
            <person name="Aslett M."/>
            <person name="Barrell J.F."/>
            <person name="Butler G."/>
            <person name="Citiulo F."/>
            <person name="Coleman D.C."/>
            <person name="de Groot P.W.J."/>
            <person name="Goodwin T.J."/>
            <person name="Quail M.A."/>
            <person name="McQuillan J."/>
            <person name="Munro C.A."/>
            <person name="Pain A."/>
            <person name="Poulter R.T."/>
            <person name="Rajandream M.A."/>
            <person name="Renauld H."/>
            <person name="Spiering M.J."/>
            <person name="Tivey A."/>
            <person name="Gow N.A.R."/>
            <person name="Barrell B."/>
            <person name="Sullivan D.J."/>
            <person name="Berriman M."/>
        </authorList>
    </citation>
    <scope>NUCLEOTIDE SEQUENCE [LARGE SCALE GENOMIC DNA]</scope>
    <source>
        <strain evidence="9">CD36 / ATCC MYA-646 / CBS 7987 / NCPF 3949 / NRRL Y-17841</strain>
    </source>
</reference>
<evidence type="ECO:0000256" key="2">
    <source>
        <dbReference type="ARBA" id="ARBA00005677"/>
    </source>
</evidence>
<comment type="similarity">
    <text evidence="2">Belongs to the mitochondrion-specific ribosomal protein mL49 family.</text>
</comment>
<keyword evidence="4" id="KW-0496">Mitochondrion</keyword>
<dbReference type="Gene3D" id="3.30.780.10">
    <property type="entry name" value="SUI1-like domain"/>
    <property type="match status" value="1"/>
</dbReference>
<dbReference type="PANTHER" id="PTHR13477">
    <property type="entry name" value="MITOCHONDRIAL 39S RIBOSOMAL PROTEIN L49"/>
    <property type="match status" value="1"/>
</dbReference>
<evidence type="ECO:0000313" key="8">
    <source>
        <dbReference type="EMBL" id="CAX42337.1"/>
    </source>
</evidence>
<dbReference type="eggNOG" id="KOG4034">
    <property type="taxonomic scope" value="Eukaryota"/>
</dbReference>
<keyword evidence="3 8" id="KW-0689">Ribosomal protein</keyword>